<organism evidence="3 4">
    <name type="scientific">Agrocybe pediades</name>
    <dbReference type="NCBI Taxonomy" id="84607"/>
    <lineage>
        <taxon>Eukaryota</taxon>
        <taxon>Fungi</taxon>
        <taxon>Dikarya</taxon>
        <taxon>Basidiomycota</taxon>
        <taxon>Agaricomycotina</taxon>
        <taxon>Agaricomycetes</taxon>
        <taxon>Agaricomycetidae</taxon>
        <taxon>Agaricales</taxon>
        <taxon>Agaricineae</taxon>
        <taxon>Strophariaceae</taxon>
        <taxon>Agrocybe</taxon>
    </lineage>
</organism>
<dbReference type="Gene3D" id="3.40.50.1820">
    <property type="entry name" value="alpha/beta hydrolase"/>
    <property type="match status" value="1"/>
</dbReference>
<dbReference type="Proteomes" id="UP000521872">
    <property type="component" value="Unassembled WGS sequence"/>
</dbReference>
<dbReference type="GO" id="GO:0016787">
    <property type="term" value="F:hydrolase activity"/>
    <property type="evidence" value="ECO:0007669"/>
    <property type="project" value="UniProtKB-KW"/>
</dbReference>
<dbReference type="AlphaFoldDB" id="A0A8H4VSB8"/>
<comment type="caution">
    <text evidence="3">The sequence shown here is derived from an EMBL/GenBank/DDBJ whole genome shotgun (WGS) entry which is preliminary data.</text>
</comment>
<keyword evidence="4" id="KW-1185">Reference proteome</keyword>
<keyword evidence="1" id="KW-0378">Hydrolase</keyword>
<dbReference type="EMBL" id="JAACJL010000018">
    <property type="protein sequence ID" value="KAF4618254.1"/>
    <property type="molecule type" value="Genomic_DNA"/>
</dbReference>
<evidence type="ECO:0000256" key="1">
    <source>
        <dbReference type="ARBA" id="ARBA00022801"/>
    </source>
</evidence>
<evidence type="ECO:0000313" key="4">
    <source>
        <dbReference type="Proteomes" id="UP000521872"/>
    </source>
</evidence>
<dbReference type="SUPFAM" id="SSF53474">
    <property type="entry name" value="alpha/beta-Hydrolases"/>
    <property type="match status" value="1"/>
</dbReference>
<proteinExistence type="predicted"/>
<dbReference type="InterPro" id="IPR050300">
    <property type="entry name" value="GDXG_lipolytic_enzyme"/>
</dbReference>
<dbReference type="PANTHER" id="PTHR48081">
    <property type="entry name" value="AB HYDROLASE SUPERFAMILY PROTEIN C4A8.06C"/>
    <property type="match status" value="1"/>
</dbReference>
<gene>
    <name evidence="3" type="ORF">D9613_011627</name>
</gene>
<evidence type="ECO:0000313" key="3">
    <source>
        <dbReference type="EMBL" id="KAF4618254.1"/>
    </source>
</evidence>
<feature type="domain" description="Alpha/beta hydrolase fold-3" evidence="2">
    <location>
        <begin position="46"/>
        <end position="157"/>
    </location>
</feature>
<name>A0A8H4VSB8_9AGAR</name>
<dbReference type="PANTHER" id="PTHR48081:SF33">
    <property type="entry name" value="KYNURENINE FORMAMIDASE"/>
    <property type="match status" value="1"/>
</dbReference>
<dbReference type="InterPro" id="IPR013094">
    <property type="entry name" value="AB_hydrolase_3"/>
</dbReference>
<sequence length="291" mass="32082">MAAVLTNISYCLTNPEDDLRQFDIYYPEPSKSTEESQSQSSSSLICFIHGGAWRSEDKRDHEQTARNLVKATGCPVAVPNYRLTPRNNTDPAFFHPMHVLDMLQFLSFIRGWKPAPSSNGASADGHRAFNSNSLILLGHSCSAHMLASVFLHNPDSRLAPSPELASAVKAIVFSEGIFDIDLLLARFPDYRGWFVEAAFGAAPSFDEYSVVKYPLLSRGSSSPISWLVLHSKGDTLVDQSQSDAMFAHLLDIAGPENVSLNVDSLKEEHNDILATDTYANLVGDFVKKHVH</sequence>
<dbReference type="Pfam" id="PF07859">
    <property type="entry name" value="Abhydrolase_3"/>
    <property type="match status" value="1"/>
</dbReference>
<evidence type="ECO:0000259" key="2">
    <source>
        <dbReference type="Pfam" id="PF07859"/>
    </source>
</evidence>
<accession>A0A8H4VSB8</accession>
<dbReference type="InterPro" id="IPR029058">
    <property type="entry name" value="AB_hydrolase_fold"/>
</dbReference>
<protein>
    <recommendedName>
        <fullName evidence="2">Alpha/beta hydrolase fold-3 domain-containing protein</fullName>
    </recommendedName>
</protein>
<reference evidence="3 4" key="1">
    <citation type="submission" date="2019-12" db="EMBL/GenBank/DDBJ databases">
        <authorList>
            <person name="Floudas D."/>
            <person name="Bentzer J."/>
            <person name="Ahren D."/>
            <person name="Johansson T."/>
            <person name="Persson P."/>
            <person name="Tunlid A."/>
        </authorList>
    </citation>
    <scope>NUCLEOTIDE SEQUENCE [LARGE SCALE GENOMIC DNA]</scope>
    <source>
        <strain evidence="3 4">CBS 102.39</strain>
    </source>
</reference>